<dbReference type="Proteomes" id="UP000472260">
    <property type="component" value="Unassembled WGS sequence"/>
</dbReference>
<evidence type="ECO:0000256" key="6">
    <source>
        <dbReference type="PIRSR" id="PIRSR001553-1"/>
    </source>
</evidence>
<dbReference type="HAMAP" id="MF_01988">
    <property type="entry name" value="Succ_CoA_alpha"/>
    <property type="match status" value="1"/>
</dbReference>
<dbReference type="EC" id="6.2.1.5" evidence="5"/>
<feature type="active site" description="Tele-phosphohistidine intermediate" evidence="5 6">
    <location>
        <position position="275"/>
    </location>
</feature>
<dbReference type="Pfam" id="PF00549">
    <property type="entry name" value="Ligase_CoA"/>
    <property type="match status" value="1"/>
</dbReference>
<keyword evidence="2 5" id="KW-0816">Tricarboxylic acid cycle</keyword>
<dbReference type="SUPFAM" id="SSF52210">
    <property type="entry name" value="Succinyl-CoA synthetase domains"/>
    <property type="match status" value="1"/>
</dbReference>
<sequence>MSHSRLFARLLLQQAGVRHCYTGNRKNLYINKNTKVICQGFTGKQGTFHSQQSLDYGSQLVGGVSPGKGGKTHLGLPVFNSVKEAKHGTGADATVIYVPPPFAAAAIIEAIDAEIPLAVCITEGIPQQDMVQVKHKLLRQSKTRLVGPNCPGVINPGECKIGIMPGHIHKKGRIAISHPLLLVYRVFSAERSLNSVCFLSGIGGDPFNGTNFIDCLEVFLQDPKTEGIILIGEIGGDAEENAAEYLKQHNSGASAKPVVSFIAGLTAPPGRRMGHAGAIIAGGKGGAKEKIAALQSAGVIVSMSPAQLGSTIKLHRKRK</sequence>
<dbReference type="Ensembl" id="ENSSANT00000006295.1">
    <property type="protein sequence ID" value="ENSSANP00000005851.1"/>
    <property type="gene ID" value="ENSSANG00000003017.1"/>
</dbReference>
<evidence type="ECO:0000256" key="3">
    <source>
        <dbReference type="ARBA" id="ARBA00022598"/>
    </source>
</evidence>
<dbReference type="GO" id="GO:0004775">
    <property type="term" value="F:succinate-CoA ligase (ADP-forming) activity"/>
    <property type="evidence" value="ECO:0007669"/>
    <property type="project" value="UniProtKB-UniRule"/>
</dbReference>
<dbReference type="UniPathway" id="UPA00223">
    <property type="reaction ID" value="UER00999"/>
</dbReference>
<keyword evidence="5" id="KW-0496">Mitochondrion</keyword>
<dbReference type="GO" id="GO:0009361">
    <property type="term" value="C:succinate-CoA ligase complex (ADP-forming)"/>
    <property type="evidence" value="ECO:0007669"/>
    <property type="project" value="TreeGrafter"/>
</dbReference>
<keyword evidence="3 5" id="KW-0436">Ligase</keyword>
<dbReference type="GO" id="GO:0000166">
    <property type="term" value="F:nucleotide binding"/>
    <property type="evidence" value="ECO:0007669"/>
    <property type="project" value="UniProtKB-KW"/>
</dbReference>
<evidence type="ECO:0000313" key="9">
    <source>
        <dbReference type="Ensembl" id="ENSSANP00000005851.1"/>
    </source>
</evidence>
<evidence type="ECO:0000256" key="4">
    <source>
        <dbReference type="ARBA" id="ARBA00022741"/>
    </source>
</evidence>
<comment type="function">
    <text evidence="5">Succinyl-CoA synthetase functions in the citric acid cycle (TCA), coupling the hydrolysis of succinyl-CoA to the synthesis of either ATP or GTP and thus represents the only step of substrate-level phosphorylation in the TCA. The alpha subunit of the enzyme binds the substrates coenzyme A and phosphate, while succinate binding and specificity for either ATP or GTP is provided by different beta subunits.</text>
</comment>
<dbReference type="Gene3D" id="3.40.50.720">
    <property type="entry name" value="NAD(P)-binding Rossmann-like Domain"/>
    <property type="match status" value="1"/>
</dbReference>
<dbReference type="GO" id="GO:0006099">
    <property type="term" value="P:tricarboxylic acid cycle"/>
    <property type="evidence" value="ECO:0007669"/>
    <property type="project" value="UniProtKB-UniRule"/>
</dbReference>
<dbReference type="NCBIfam" id="NF004230">
    <property type="entry name" value="PRK05678.1"/>
    <property type="match status" value="1"/>
</dbReference>
<evidence type="ECO:0000313" key="10">
    <source>
        <dbReference type="Proteomes" id="UP000472260"/>
    </source>
</evidence>
<dbReference type="PANTHER" id="PTHR11117:SF2">
    <property type="entry name" value="SUCCINATE--COA LIGASE [ADP_GDP-FORMING] SUBUNIT ALPHA, MITOCHONDRIAL"/>
    <property type="match status" value="1"/>
</dbReference>
<evidence type="ECO:0000256" key="1">
    <source>
        <dbReference type="ARBA" id="ARBA00005064"/>
    </source>
</evidence>
<comment type="catalytic activity">
    <reaction evidence="5">
        <text>succinate + ATP + CoA = succinyl-CoA + ADP + phosphate</text>
        <dbReference type="Rhea" id="RHEA:17661"/>
        <dbReference type="ChEBI" id="CHEBI:30031"/>
        <dbReference type="ChEBI" id="CHEBI:30616"/>
        <dbReference type="ChEBI" id="CHEBI:43474"/>
        <dbReference type="ChEBI" id="CHEBI:57287"/>
        <dbReference type="ChEBI" id="CHEBI:57292"/>
        <dbReference type="ChEBI" id="CHEBI:456216"/>
        <dbReference type="EC" id="6.2.1.5"/>
    </reaction>
</comment>
<dbReference type="InterPro" id="IPR016102">
    <property type="entry name" value="Succinyl-CoA_synth-like"/>
</dbReference>
<comment type="pathway">
    <text evidence="1 5">Carbohydrate metabolism; tricarboxylic acid cycle; succinate from succinyl-CoA (ligase route): step 1/1.</text>
</comment>
<dbReference type="Gene3D" id="3.40.50.261">
    <property type="entry name" value="Succinyl-CoA synthetase domains"/>
    <property type="match status" value="1"/>
</dbReference>
<dbReference type="NCBIfam" id="TIGR01019">
    <property type="entry name" value="sucCoAalpha"/>
    <property type="match status" value="1"/>
</dbReference>
<dbReference type="InterPro" id="IPR017440">
    <property type="entry name" value="Cit_synth/succinyl-CoA_lig_AS"/>
</dbReference>
<evidence type="ECO:0000256" key="5">
    <source>
        <dbReference type="HAMAP-Rule" id="MF_03222"/>
    </source>
</evidence>
<evidence type="ECO:0000256" key="7">
    <source>
        <dbReference type="RuleBase" id="RU000677"/>
    </source>
</evidence>
<dbReference type="GO" id="GO:0004776">
    <property type="term" value="F:succinate-CoA ligase (GDP-forming) activity"/>
    <property type="evidence" value="ECO:0007669"/>
    <property type="project" value="UniProtKB-EC"/>
</dbReference>
<keyword evidence="10" id="KW-1185">Reference proteome</keyword>
<dbReference type="AlphaFoldDB" id="A0A671KE89"/>
<dbReference type="SUPFAM" id="SSF51735">
    <property type="entry name" value="NAD(P)-binding Rossmann-fold domains"/>
    <property type="match status" value="1"/>
</dbReference>
<accession>A0A671KE89</accession>
<keyword evidence="4 5" id="KW-0547">Nucleotide-binding</keyword>
<organism evidence="9 10">
    <name type="scientific">Sinocyclocheilus anshuiensis</name>
    <dbReference type="NCBI Taxonomy" id="1608454"/>
    <lineage>
        <taxon>Eukaryota</taxon>
        <taxon>Metazoa</taxon>
        <taxon>Chordata</taxon>
        <taxon>Craniata</taxon>
        <taxon>Vertebrata</taxon>
        <taxon>Euteleostomi</taxon>
        <taxon>Actinopterygii</taxon>
        <taxon>Neopterygii</taxon>
        <taxon>Teleostei</taxon>
        <taxon>Ostariophysi</taxon>
        <taxon>Cypriniformes</taxon>
        <taxon>Cyprinidae</taxon>
        <taxon>Cyprininae</taxon>
        <taxon>Sinocyclocheilus</taxon>
    </lineage>
</organism>
<dbReference type="PROSITE" id="PS00399">
    <property type="entry name" value="SUCCINYL_COA_LIG_2"/>
    <property type="match status" value="1"/>
</dbReference>
<dbReference type="PANTHER" id="PTHR11117">
    <property type="entry name" value="SUCCINYL-COA LIGASE SUBUNIT ALPHA"/>
    <property type="match status" value="1"/>
</dbReference>
<comment type="catalytic activity">
    <reaction evidence="5">
        <text>GTP + succinate + CoA = succinyl-CoA + GDP + phosphate</text>
        <dbReference type="Rhea" id="RHEA:22120"/>
        <dbReference type="ChEBI" id="CHEBI:30031"/>
        <dbReference type="ChEBI" id="CHEBI:37565"/>
        <dbReference type="ChEBI" id="CHEBI:43474"/>
        <dbReference type="ChEBI" id="CHEBI:57287"/>
        <dbReference type="ChEBI" id="CHEBI:57292"/>
        <dbReference type="ChEBI" id="CHEBI:58189"/>
        <dbReference type="EC" id="6.2.1.4"/>
    </reaction>
</comment>
<gene>
    <name evidence="5" type="primary">SUCLG1</name>
    <name evidence="9" type="synonym">LOC107664570</name>
</gene>
<dbReference type="GO" id="GO:0005739">
    <property type="term" value="C:mitochondrion"/>
    <property type="evidence" value="ECO:0007669"/>
    <property type="project" value="UniProtKB-SubCell"/>
</dbReference>
<feature type="binding site" evidence="5">
    <location>
        <position position="68"/>
    </location>
    <ligand>
        <name>CoA</name>
        <dbReference type="ChEBI" id="CHEBI:57287"/>
    </ligand>
</feature>
<comment type="subcellular location">
    <subcellularLocation>
        <location evidence="5">Mitochondrion</location>
    </subcellularLocation>
</comment>
<feature type="binding site" evidence="5">
    <location>
        <begin position="42"/>
        <end position="45"/>
    </location>
    <ligand>
        <name>CoA</name>
        <dbReference type="ChEBI" id="CHEBI:57287"/>
    </ligand>
</feature>
<dbReference type="InterPro" id="IPR003781">
    <property type="entry name" value="CoA-bd"/>
</dbReference>
<dbReference type="EC" id="6.2.1.4" evidence="5"/>
<dbReference type="InterPro" id="IPR005811">
    <property type="entry name" value="SUCC_ACL_C"/>
</dbReference>
<evidence type="ECO:0000256" key="2">
    <source>
        <dbReference type="ARBA" id="ARBA00022532"/>
    </source>
</evidence>
<dbReference type="PIRSF" id="PIRSF001553">
    <property type="entry name" value="SucCS_alpha"/>
    <property type="match status" value="1"/>
</dbReference>
<dbReference type="InterPro" id="IPR005810">
    <property type="entry name" value="CoA_lig_alpha"/>
</dbReference>
<dbReference type="Pfam" id="PF02629">
    <property type="entry name" value="CoA_binding"/>
    <property type="match status" value="1"/>
</dbReference>
<name>A0A671KE89_9TELE</name>
<reference evidence="9" key="2">
    <citation type="submission" date="2025-09" db="UniProtKB">
        <authorList>
            <consortium name="Ensembl"/>
        </authorList>
    </citation>
    <scope>IDENTIFICATION</scope>
</reference>
<dbReference type="InterPro" id="IPR036291">
    <property type="entry name" value="NAD(P)-bd_dom_sf"/>
</dbReference>
<comment type="caution">
    <text evidence="5">Lacks conserved residue(s) required for the propagation of feature annotation.</text>
</comment>
<comment type="similarity">
    <text evidence="5 7">Belongs to the succinate/malate CoA ligase alpha subunit family.</text>
</comment>
<reference evidence="9" key="1">
    <citation type="submission" date="2025-08" db="UniProtKB">
        <authorList>
            <consortium name="Ensembl"/>
        </authorList>
    </citation>
    <scope>IDENTIFICATION</scope>
</reference>
<dbReference type="FunFam" id="3.40.50.720:FF:000002">
    <property type="entry name" value="Succinate--CoA ligase [ADP-forming] subunit alpha"/>
    <property type="match status" value="1"/>
</dbReference>
<feature type="binding site" evidence="5">
    <location>
        <begin position="121"/>
        <end position="123"/>
    </location>
    <ligand>
        <name>CoA</name>
        <dbReference type="ChEBI" id="CHEBI:57287"/>
    </ligand>
</feature>
<comment type="subunit">
    <text evidence="5">Heterodimer of an alpha and a beta subunit. Different beta subunits determine nucleotide specificity. Together with the ATP-specific beta subunit SUCLA2, forms an ADP-forming succinyl-CoA synthetase (A-SCS). Together with the GTP-specific beta subunit SUCLG2 forms a GDP-forming succinyl-CoA synthetase (G-SCS).</text>
</comment>
<dbReference type="PRINTS" id="PR01798">
    <property type="entry name" value="SCOASYNTHASE"/>
</dbReference>
<feature type="domain" description="CoA-binding" evidence="8">
    <location>
        <begin position="29"/>
        <end position="125"/>
    </location>
</feature>
<evidence type="ECO:0000259" key="8">
    <source>
        <dbReference type="SMART" id="SM00881"/>
    </source>
</evidence>
<dbReference type="SMART" id="SM00881">
    <property type="entry name" value="CoA_binding"/>
    <property type="match status" value="1"/>
</dbReference>
<proteinExistence type="inferred from homology"/>
<protein>
    <recommendedName>
        <fullName evidence="5">Succinate--CoA ligase [ADP/GDP-forming] subunit alpha, mitochondrial</fullName>
        <ecNumber evidence="5">6.2.1.4</ecNumber>
        <ecNumber evidence="5">6.2.1.5</ecNumber>
    </recommendedName>
    <alternativeName>
        <fullName evidence="5">Succinyl-CoA synthetase subunit alpha</fullName>
        <shortName evidence="5">SCS-alpha</shortName>
    </alternativeName>
</protein>